<reference evidence="1" key="1">
    <citation type="submission" date="2023-07" db="EMBL/GenBank/DDBJ databases">
        <title>Genomic Encyclopedia of Type Strains, Phase IV (KMG-IV): sequencing the most valuable type-strain genomes for metagenomic binning, comparative biology and taxonomic classification.</title>
        <authorList>
            <person name="Goeker M."/>
        </authorList>
    </citation>
    <scope>NUCLEOTIDE SEQUENCE</scope>
    <source>
        <strain evidence="1">DSM 26174</strain>
    </source>
</reference>
<comment type="caution">
    <text evidence="1">The sequence shown here is derived from an EMBL/GenBank/DDBJ whole genome shotgun (WGS) entry which is preliminary data.</text>
</comment>
<proteinExistence type="predicted"/>
<protein>
    <submittedName>
        <fullName evidence="1">Uncharacterized protein</fullName>
    </submittedName>
</protein>
<gene>
    <name evidence="1" type="ORF">HNQ88_004529</name>
</gene>
<evidence type="ECO:0000313" key="2">
    <source>
        <dbReference type="Proteomes" id="UP001185092"/>
    </source>
</evidence>
<keyword evidence="2" id="KW-1185">Reference proteome</keyword>
<dbReference type="RefSeq" id="WP_309942218.1">
    <property type="nucleotide sequence ID" value="NZ_AP025306.1"/>
</dbReference>
<dbReference type="Proteomes" id="UP001185092">
    <property type="component" value="Unassembled WGS sequence"/>
</dbReference>
<organism evidence="1 2">
    <name type="scientific">Aureibacter tunicatorum</name>
    <dbReference type="NCBI Taxonomy" id="866807"/>
    <lineage>
        <taxon>Bacteria</taxon>
        <taxon>Pseudomonadati</taxon>
        <taxon>Bacteroidota</taxon>
        <taxon>Cytophagia</taxon>
        <taxon>Cytophagales</taxon>
        <taxon>Persicobacteraceae</taxon>
        <taxon>Aureibacter</taxon>
    </lineage>
</organism>
<evidence type="ECO:0000313" key="1">
    <source>
        <dbReference type="EMBL" id="MDR6241442.1"/>
    </source>
</evidence>
<name>A0AAE3XQT9_9BACT</name>
<dbReference type="EMBL" id="JAVDQD010000008">
    <property type="protein sequence ID" value="MDR6241442.1"/>
    <property type="molecule type" value="Genomic_DNA"/>
</dbReference>
<sequence length="180" mass="20839">MLEWNTIKDLPIHEKGIGNLHTGINVDDFLENYIDKRHISDNRIKTTTLGTDIFIYTLYNIVEIQINIRRPIIDTIKVYGNYSGKLHNKIRIGSKINELTKLGMKYSVNDKEIVIGDNQEIGILVNESDSLDTHSSSSKLKNYTIKAFVIKYPLWKSEMEISKPSEKSTWKSITKYFKKN</sequence>
<accession>A0AAE3XQT9</accession>
<dbReference type="AlphaFoldDB" id="A0AAE3XQT9"/>